<dbReference type="Proteomes" id="UP000011761">
    <property type="component" value="Unassembled WGS sequence"/>
</dbReference>
<proteinExistence type="predicted"/>
<keyword evidence="2" id="KW-1185">Reference proteome</keyword>
<dbReference type="KEGG" id="bcom:BAUCODRAFT_52707"/>
<gene>
    <name evidence="1" type="ORF">BAUCODRAFT_52707</name>
</gene>
<dbReference type="EMBL" id="KB445563">
    <property type="protein sequence ID" value="EMC91887.1"/>
    <property type="molecule type" value="Genomic_DNA"/>
</dbReference>
<dbReference type="GeneID" id="19115183"/>
<feature type="non-terminal residue" evidence="1">
    <location>
        <position position="1"/>
    </location>
</feature>
<dbReference type="eggNOG" id="ENOG502SJFI">
    <property type="taxonomic scope" value="Eukaryota"/>
</dbReference>
<dbReference type="OrthoDB" id="3937708at2759"/>
<dbReference type="AlphaFoldDB" id="M2LD55"/>
<feature type="non-terminal residue" evidence="1">
    <location>
        <position position="130"/>
    </location>
</feature>
<sequence length="130" mass="14272">CTVYGVDFQDGGSYFIDSGLSVNFTLATQFVECDNDTAYVLLVNESTGDEYECSRLPTNPQHVSQISTCPISKSRITSGNWSILTLGDNGYGAPFAYERDFYLTAYLPQITTVTDVVTFTRTDQSTATVT</sequence>
<accession>M2LD55</accession>
<dbReference type="RefSeq" id="XP_007680982.1">
    <property type="nucleotide sequence ID" value="XM_007682792.1"/>
</dbReference>
<protein>
    <submittedName>
        <fullName evidence="1">Uncharacterized protein</fullName>
    </submittedName>
</protein>
<reference evidence="1 2" key="1">
    <citation type="journal article" date="2012" name="PLoS Pathog.">
        <title>Diverse lifestyles and strategies of plant pathogenesis encoded in the genomes of eighteen Dothideomycetes fungi.</title>
        <authorList>
            <person name="Ohm R.A."/>
            <person name="Feau N."/>
            <person name="Henrissat B."/>
            <person name="Schoch C.L."/>
            <person name="Horwitz B.A."/>
            <person name="Barry K.W."/>
            <person name="Condon B.J."/>
            <person name="Copeland A.C."/>
            <person name="Dhillon B."/>
            <person name="Glaser F."/>
            <person name="Hesse C.N."/>
            <person name="Kosti I."/>
            <person name="LaButti K."/>
            <person name="Lindquist E.A."/>
            <person name="Lucas S."/>
            <person name="Salamov A.A."/>
            <person name="Bradshaw R.E."/>
            <person name="Ciuffetti L."/>
            <person name="Hamelin R.C."/>
            <person name="Kema G.H.J."/>
            <person name="Lawrence C."/>
            <person name="Scott J.A."/>
            <person name="Spatafora J.W."/>
            <person name="Turgeon B.G."/>
            <person name="de Wit P.J.G.M."/>
            <person name="Zhong S."/>
            <person name="Goodwin S.B."/>
            <person name="Grigoriev I.V."/>
        </authorList>
    </citation>
    <scope>NUCLEOTIDE SEQUENCE [LARGE SCALE GENOMIC DNA]</scope>
    <source>
        <strain evidence="1 2">UAMH 10762</strain>
    </source>
</reference>
<name>M2LD55_BAUPA</name>
<evidence type="ECO:0000313" key="1">
    <source>
        <dbReference type="EMBL" id="EMC91887.1"/>
    </source>
</evidence>
<dbReference type="HOGENOM" id="CLU_1869971_0_0_1"/>
<evidence type="ECO:0000313" key="2">
    <source>
        <dbReference type="Proteomes" id="UP000011761"/>
    </source>
</evidence>
<organism evidence="1 2">
    <name type="scientific">Baudoinia panamericana (strain UAMH 10762)</name>
    <name type="common">Angels' share fungus</name>
    <name type="synonym">Baudoinia compniacensis (strain UAMH 10762)</name>
    <dbReference type="NCBI Taxonomy" id="717646"/>
    <lineage>
        <taxon>Eukaryota</taxon>
        <taxon>Fungi</taxon>
        <taxon>Dikarya</taxon>
        <taxon>Ascomycota</taxon>
        <taxon>Pezizomycotina</taxon>
        <taxon>Dothideomycetes</taxon>
        <taxon>Dothideomycetidae</taxon>
        <taxon>Mycosphaerellales</taxon>
        <taxon>Teratosphaeriaceae</taxon>
        <taxon>Baudoinia</taxon>
    </lineage>
</organism>